<organism evidence="1 2">
    <name type="scientific">Anas platyrhynchos</name>
    <name type="common">Mallard</name>
    <name type="synonym">Anas boschas</name>
    <dbReference type="NCBI Taxonomy" id="8839"/>
    <lineage>
        <taxon>Eukaryota</taxon>
        <taxon>Metazoa</taxon>
        <taxon>Chordata</taxon>
        <taxon>Craniata</taxon>
        <taxon>Vertebrata</taxon>
        <taxon>Euteleostomi</taxon>
        <taxon>Archelosauria</taxon>
        <taxon>Archosauria</taxon>
        <taxon>Dinosauria</taxon>
        <taxon>Saurischia</taxon>
        <taxon>Theropoda</taxon>
        <taxon>Coelurosauria</taxon>
        <taxon>Aves</taxon>
        <taxon>Neognathae</taxon>
        <taxon>Galloanserae</taxon>
        <taxon>Anseriformes</taxon>
        <taxon>Anatidae</taxon>
        <taxon>Anatinae</taxon>
        <taxon>Anas</taxon>
    </lineage>
</organism>
<accession>R0KMV5</accession>
<reference evidence="2" key="1">
    <citation type="journal article" date="2013" name="Nat. Genet.">
        <title>The duck genome and transcriptome provide insight into an avian influenza virus reservoir species.</title>
        <authorList>
            <person name="Huang Y."/>
            <person name="Li Y."/>
            <person name="Burt D.W."/>
            <person name="Chen H."/>
            <person name="Zhang Y."/>
            <person name="Qian W."/>
            <person name="Kim H."/>
            <person name="Gan S."/>
            <person name="Zhao Y."/>
            <person name="Li J."/>
            <person name="Yi K."/>
            <person name="Feng H."/>
            <person name="Zhu P."/>
            <person name="Li B."/>
            <person name="Liu Q."/>
            <person name="Fairley S."/>
            <person name="Magor K.E."/>
            <person name="Du Z."/>
            <person name="Hu X."/>
            <person name="Goodman L."/>
            <person name="Tafer H."/>
            <person name="Vignal A."/>
            <person name="Lee T."/>
            <person name="Kim K.W."/>
            <person name="Sheng Z."/>
            <person name="An Y."/>
            <person name="Searle S."/>
            <person name="Herrero J."/>
            <person name="Groenen M.A."/>
            <person name="Crooijmans R.P."/>
            <person name="Faraut T."/>
            <person name="Cai Q."/>
            <person name="Webster R.G."/>
            <person name="Aldridge J.R."/>
            <person name="Warren W.C."/>
            <person name="Bartschat S."/>
            <person name="Kehr S."/>
            <person name="Marz M."/>
            <person name="Stadler P.F."/>
            <person name="Smith J."/>
            <person name="Kraus R.H."/>
            <person name="Zhao Y."/>
            <person name="Ren L."/>
            <person name="Fei J."/>
            <person name="Morisson M."/>
            <person name="Kaiser P."/>
            <person name="Griffin D.K."/>
            <person name="Rao M."/>
            <person name="Pitel F."/>
            <person name="Wang J."/>
            <person name="Li N."/>
        </authorList>
    </citation>
    <scope>NUCLEOTIDE SEQUENCE [LARGE SCALE GENOMIC DNA]</scope>
</reference>
<dbReference type="EMBL" id="KB744720">
    <property type="protein sequence ID" value="EOA94533.1"/>
    <property type="molecule type" value="Genomic_DNA"/>
</dbReference>
<protein>
    <submittedName>
        <fullName evidence="1">Uncharacterized protein</fullName>
    </submittedName>
</protein>
<proteinExistence type="predicted"/>
<evidence type="ECO:0000313" key="1">
    <source>
        <dbReference type="EMBL" id="EOA94533.1"/>
    </source>
</evidence>
<keyword evidence="2" id="KW-1185">Reference proteome</keyword>
<name>R0KMV5_ANAPL</name>
<dbReference type="AlphaFoldDB" id="R0KMV5"/>
<gene>
    <name evidence="1" type="ORF">Anapl_09190</name>
</gene>
<sequence>MERHLLFVRSCVQTCAAAAATAGQPPGCGAPQQQRVEGALSPAAGADAALPLPASTRSQGSRVAPGLQDCPRKLLRFPVWQDALGPGYSLFVRVELGGGSAAVNLPLPYSPGSVHALQGNGEFCRETKAGGLVKDTVVSPARERGAEQTSVEPIRLWMLGYQEQMDQSSLTKSVQMLRCHTRARHRAVATCCRPMEITASVCPESQSRLCGYGTNCAALPESLCFCLEEELRVVAAKATAVLCCIYLNGDTEGWSFAWPWSGSMTAAVHIALGRAYLAPAARKVLGAKRAGGKERCGLCLVPALHPAHVQPQKALNRDKKSSLPVFCGCHRAARCKYVSRCAIAISSVLQEGRDMLLPSGRQGYLHPAPYRPSLEAVIILLIISWLKTKKPSKHQHSVASTLLLLLGSGPEARAEQQGETQACMCCLHGTDLVSHRHMHSAGPALQIPPAVVQLSSQTPVPCRRAPLKAPRLPAVAHGMSSCGDFTWTFPAQDLLALIAVPQGICGANGPFLRHQHSTAKPCSRQAQPGHLHAAGPPLLQAVPVLTLGVTKAFTRPQLLSQGVTDETNPPLLCRLPFLSWSFLSEGGVEVQVLHSPAQVELQLGLQGAQDLPADTQQSFPTFCSKELTRELGTLHPAQASKHSSIVNTGLQILAAGHPVFAQFSSC</sequence>
<dbReference type="Proteomes" id="UP000296049">
    <property type="component" value="Unassembled WGS sequence"/>
</dbReference>
<evidence type="ECO:0000313" key="2">
    <source>
        <dbReference type="Proteomes" id="UP000296049"/>
    </source>
</evidence>